<organism evidence="3 4">
    <name type="scientific">Paxillus rubicundulus Ve08.2h10</name>
    <dbReference type="NCBI Taxonomy" id="930991"/>
    <lineage>
        <taxon>Eukaryota</taxon>
        <taxon>Fungi</taxon>
        <taxon>Dikarya</taxon>
        <taxon>Basidiomycota</taxon>
        <taxon>Agaricomycotina</taxon>
        <taxon>Agaricomycetes</taxon>
        <taxon>Agaricomycetidae</taxon>
        <taxon>Boletales</taxon>
        <taxon>Paxilineae</taxon>
        <taxon>Paxillaceae</taxon>
        <taxon>Paxillus</taxon>
    </lineage>
</organism>
<dbReference type="HOGENOM" id="CLU_093219_0_0_1"/>
<evidence type="ECO:0000256" key="2">
    <source>
        <dbReference type="SAM" id="Phobius"/>
    </source>
</evidence>
<dbReference type="Proteomes" id="UP000054538">
    <property type="component" value="Unassembled WGS sequence"/>
</dbReference>
<gene>
    <name evidence="3" type="ORF">PAXRUDRAFT_833288</name>
</gene>
<protein>
    <submittedName>
        <fullName evidence="3">Uncharacterized protein</fullName>
    </submittedName>
</protein>
<reference evidence="3 4" key="1">
    <citation type="submission" date="2014-04" db="EMBL/GenBank/DDBJ databases">
        <authorList>
            <consortium name="DOE Joint Genome Institute"/>
            <person name="Kuo A."/>
            <person name="Kohler A."/>
            <person name="Jargeat P."/>
            <person name="Nagy L.G."/>
            <person name="Floudas D."/>
            <person name="Copeland A."/>
            <person name="Barry K.W."/>
            <person name="Cichocki N."/>
            <person name="Veneault-Fourrey C."/>
            <person name="LaButti K."/>
            <person name="Lindquist E.A."/>
            <person name="Lipzen A."/>
            <person name="Lundell T."/>
            <person name="Morin E."/>
            <person name="Murat C."/>
            <person name="Sun H."/>
            <person name="Tunlid A."/>
            <person name="Henrissat B."/>
            <person name="Grigoriev I.V."/>
            <person name="Hibbett D.S."/>
            <person name="Martin F."/>
            <person name="Nordberg H.P."/>
            <person name="Cantor M.N."/>
            <person name="Hua S.X."/>
        </authorList>
    </citation>
    <scope>NUCLEOTIDE SEQUENCE [LARGE SCALE GENOMIC DNA]</scope>
    <source>
        <strain evidence="3 4">Ve08.2h10</strain>
    </source>
</reference>
<dbReference type="EMBL" id="KN825918">
    <property type="protein sequence ID" value="KIK80857.1"/>
    <property type="molecule type" value="Genomic_DNA"/>
</dbReference>
<accession>A0A0D0CDV3</accession>
<feature type="compositionally biased region" description="Polar residues" evidence="1">
    <location>
        <begin position="170"/>
        <end position="185"/>
    </location>
</feature>
<evidence type="ECO:0000313" key="3">
    <source>
        <dbReference type="EMBL" id="KIK80857.1"/>
    </source>
</evidence>
<keyword evidence="2" id="KW-0472">Membrane</keyword>
<evidence type="ECO:0000313" key="4">
    <source>
        <dbReference type="Proteomes" id="UP000054538"/>
    </source>
</evidence>
<dbReference type="AlphaFoldDB" id="A0A0D0CDV3"/>
<proteinExistence type="predicted"/>
<keyword evidence="2" id="KW-1133">Transmembrane helix</keyword>
<keyword evidence="2" id="KW-0812">Transmembrane</keyword>
<feature type="transmembrane region" description="Helical" evidence="2">
    <location>
        <begin position="76"/>
        <end position="96"/>
    </location>
</feature>
<sequence length="241" mass="27079">MSYPLDWLCRTFPTRERTIELLRPELEDNALSRHDYELATRFLPGPHQRWSIVYAGGVSGAAFGYGYYVARPRWSVAKLGFGTAAAFMLGMTFGAFRQFMAHYQFANSLEDPQGFMNALNHVDKRLGGSGSIGFTLQRIRRESLEAGQGTDHAKHILGPEMVREEDWGEQQDNTNANMSRPTETTSRQRHERTKLPNSKSSPRDGTPTSEADQRAAAQAKFDALLEAERCSGQSQDDRESV</sequence>
<dbReference type="InParanoid" id="A0A0D0CDV3"/>
<name>A0A0D0CDV3_9AGAM</name>
<feature type="transmembrane region" description="Helical" evidence="2">
    <location>
        <begin position="51"/>
        <end position="70"/>
    </location>
</feature>
<reference evidence="4" key="2">
    <citation type="submission" date="2015-01" db="EMBL/GenBank/DDBJ databases">
        <title>Evolutionary Origins and Diversification of the Mycorrhizal Mutualists.</title>
        <authorList>
            <consortium name="DOE Joint Genome Institute"/>
            <consortium name="Mycorrhizal Genomics Consortium"/>
            <person name="Kohler A."/>
            <person name="Kuo A."/>
            <person name="Nagy L.G."/>
            <person name="Floudas D."/>
            <person name="Copeland A."/>
            <person name="Barry K.W."/>
            <person name="Cichocki N."/>
            <person name="Veneault-Fourrey C."/>
            <person name="LaButti K."/>
            <person name="Lindquist E.A."/>
            <person name="Lipzen A."/>
            <person name="Lundell T."/>
            <person name="Morin E."/>
            <person name="Murat C."/>
            <person name="Riley R."/>
            <person name="Ohm R."/>
            <person name="Sun H."/>
            <person name="Tunlid A."/>
            <person name="Henrissat B."/>
            <person name="Grigoriev I.V."/>
            <person name="Hibbett D.S."/>
            <person name="Martin F."/>
        </authorList>
    </citation>
    <scope>NUCLEOTIDE SEQUENCE [LARGE SCALE GENOMIC DNA]</scope>
    <source>
        <strain evidence="4">Ve08.2h10</strain>
    </source>
</reference>
<dbReference type="OrthoDB" id="3201807at2759"/>
<feature type="region of interest" description="Disordered" evidence="1">
    <location>
        <begin position="167"/>
        <end position="241"/>
    </location>
</feature>
<evidence type="ECO:0000256" key="1">
    <source>
        <dbReference type="SAM" id="MobiDB-lite"/>
    </source>
</evidence>
<keyword evidence="4" id="KW-1185">Reference proteome</keyword>